<comment type="caution">
    <text evidence="1">The sequence shown here is derived from an EMBL/GenBank/DDBJ whole genome shotgun (WGS) entry which is preliminary data.</text>
</comment>
<accession>A0A5N7MLB5</accession>
<evidence type="ECO:0000313" key="2">
    <source>
        <dbReference type="Proteomes" id="UP000403266"/>
    </source>
</evidence>
<dbReference type="AlphaFoldDB" id="A0A5N7MLB5"/>
<protein>
    <submittedName>
        <fullName evidence="1">Uncharacterized protein</fullName>
    </submittedName>
</protein>
<reference evidence="1 2" key="1">
    <citation type="journal article" date="2019" name="Syst. Appl. Microbiol.">
        <title>Microvirga tunisiensis sp. nov., a root nodule symbiotic bacterium isolated from Lupinus micranthus and L. luteus grown in Northern Tunisia.</title>
        <authorList>
            <person name="Msaddak A."/>
            <person name="Rejili M."/>
            <person name="Duran D."/>
            <person name="Mars M."/>
            <person name="Palacios J.M."/>
            <person name="Ruiz-Argueso T."/>
            <person name="Rey L."/>
            <person name="Imperial J."/>
        </authorList>
    </citation>
    <scope>NUCLEOTIDE SEQUENCE [LARGE SCALE GENOMIC DNA]</scope>
    <source>
        <strain evidence="1 2">Lmie10</strain>
    </source>
</reference>
<gene>
    <name evidence="1" type="ORF">FS320_22500</name>
</gene>
<name>A0A5N7MLB5_9HYPH</name>
<dbReference type="Proteomes" id="UP000403266">
    <property type="component" value="Unassembled WGS sequence"/>
</dbReference>
<sequence>MTMSKTDCDLCKPCRVMLLTTQQFMKLGGEQWDHSLLIRVGKRARELHLEILGKPPKKTRPSTTGAYRNKVGKYPCGILEQAYRQVRAEELGPKQE</sequence>
<evidence type="ECO:0000313" key="1">
    <source>
        <dbReference type="EMBL" id="MPR27861.1"/>
    </source>
</evidence>
<keyword evidence="2" id="KW-1185">Reference proteome</keyword>
<dbReference type="OrthoDB" id="8021155at2"/>
<dbReference type="RefSeq" id="WP_152714173.1">
    <property type="nucleotide sequence ID" value="NZ_VOSJ01000112.1"/>
</dbReference>
<organism evidence="1 2">
    <name type="scientific">Microvirga tunisiensis</name>
    <dbReference type="NCBI Taxonomy" id="2108360"/>
    <lineage>
        <taxon>Bacteria</taxon>
        <taxon>Pseudomonadati</taxon>
        <taxon>Pseudomonadota</taxon>
        <taxon>Alphaproteobacteria</taxon>
        <taxon>Hyphomicrobiales</taxon>
        <taxon>Methylobacteriaceae</taxon>
        <taxon>Microvirga</taxon>
    </lineage>
</organism>
<dbReference type="EMBL" id="VOSK01000111">
    <property type="protein sequence ID" value="MPR27861.1"/>
    <property type="molecule type" value="Genomic_DNA"/>
</dbReference>
<proteinExistence type="predicted"/>